<feature type="transmembrane region" description="Helical" evidence="11">
    <location>
        <begin position="120"/>
        <end position="138"/>
    </location>
</feature>
<organism evidence="13 14">
    <name type="scientific">Geranomyces variabilis</name>
    <dbReference type="NCBI Taxonomy" id="109894"/>
    <lineage>
        <taxon>Eukaryota</taxon>
        <taxon>Fungi</taxon>
        <taxon>Fungi incertae sedis</taxon>
        <taxon>Chytridiomycota</taxon>
        <taxon>Chytridiomycota incertae sedis</taxon>
        <taxon>Chytridiomycetes</taxon>
        <taxon>Spizellomycetales</taxon>
        <taxon>Powellomycetaceae</taxon>
        <taxon>Geranomyces</taxon>
    </lineage>
</organism>
<dbReference type="AlphaFoldDB" id="A0AAD5TLJ3"/>
<dbReference type="GO" id="GO:0016020">
    <property type="term" value="C:membrane"/>
    <property type="evidence" value="ECO:0007669"/>
    <property type="project" value="UniProtKB-SubCell"/>
</dbReference>
<evidence type="ECO:0000256" key="6">
    <source>
        <dbReference type="ARBA" id="ARBA00022989"/>
    </source>
</evidence>
<dbReference type="SUPFAM" id="SSF103506">
    <property type="entry name" value="Mitochondrial carrier"/>
    <property type="match status" value="1"/>
</dbReference>
<comment type="subcellular location">
    <subcellularLocation>
        <location evidence="1">Membrane</location>
        <topology evidence="1">Multi-pass membrane protein</topology>
    </subcellularLocation>
</comment>
<keyword evidence="4 8" id="KW-0812">Transmembrane</keyword>
<proteinExistence type="inferred from homology"/>
<evidence type="ECO:0000256" key="12">
    <source>
        <dbReference type="SAM" id="SignalP"/>
    </source>
</evidence>
<feature type="region of interest" description="Disordered" evidence="10">
    <location>
        <begin position="149"/>
        <end position="181"/>
    </location>
</feature>
<accession>A0AAD5TLJ3</accession>
<evidence type="ECO:0000256" key="7">
    <source>
        <dbReference type="ARBA" id="ARBA00023136"/>
    </source>
</evidence>
<evidence type="ECO:0000256" key="4">
    <source>
        <dbReference type="ARBA" id="ARBA00022692"/>
    </source>
</evidence>
<feature type="region of interest" description="Disordered" evidence="10">
    <location>
        <begin position="205"/>
        <end position="226"/>
    </location>
</feature>
<evidence type="ECO:0000256" key="1">
    <source>
        <dbReference type="ARBA" id="ARBA00004141"/>
    </source>
</evidence>
<dbReference type="Pfam" id="PF00153">
    <property type="entry name" value="Mito_carr"/>
    <property type="match status" value="4"/>
</dbReference>
<keyword evidence="7 8" id="KW-0472">Membrane</keyword>
<feature type="transmembrane region" description="Helical" evidence="11">
    <location>
        <begin position="246"/>
        <end position="268"/>
    </location>
</feature>
<keyword evidence="6 11" id="KW-1133">Transmembrane helix</keyword>
<feature type="signal peptide" evidence="12">
    <location>
        <begin position="1"/>
        <end position="19"/>
    </location>
</feature>
<gene>
    <name evidence="13" type="ORF">HDU87_003820</name>
</gene>
<keyword evidence="3 9" id="KW-0813">Transport</keyword>
<dbReference type="Gene3D" id="1.50.40.10">
    <property type="entry name" value="Mitochondrial carrier domain"/>
    <property type="match status" value="2"/>
</dbReference>
<sequence length="397" mass="42721">MPSTAALPFWKTVLSSALAGLIARGATHPLDTIKVRLQTALPPPPSPSSPSSSSSSSTTIHGLRAWSAFTHITRTEGFRVLYAGLPTALIWAVPATVVYLCTYEGVRAWLGGAEADTSSAVHLVAGAVAELVSNVFWCPMEVVKSRQQADLAGRRRRAAARGRGRGQRRRGDDDDDDDDDADESVLLESLKSTTTSAAATIDPDADEHENDVDHPTPHAPHHPHPAASLSTITFMRQIYARQGLRGFYVGFWLGVLVYLPYSILYFVLYEDFKNLVAGGGGGGHETQAGLSVWAILACSALAGLIAAAATNPLDVPKTAFQVAADGAAADQSTDDDDAHHQHQQQQQQQSTFTSTVASLWRQGGWRAFTSGMSARCAWMVPTIVIQFTVFEQAKRWL</sequence>
<evidence type="ECO:0000313" key="13">
    <source>
        <dbReference type="EMBL" id="KAJ3178042.1"/>
    </source>
</evidence>
<dbReference type="InterPro" id="IPR018108">
    <property type="entry name" value="MCP_transmembrane"/>
</dbReference>
<feature type="repeat" description="Solcar" evidence="8">
    <location>
        <begin position="117"/>
        <end position="275"/>
    </location>
</feature>
<feature type="region of interest" description="Disordered" evidence="10">
    <location>
        <begin position="330"/>
        <end position="351"/>
    </location>
</feature>
<feature type="compositionally biased region" description="Basic residues" evidence="10">
    <location>
        <begin position="154"/>
        <end position="168"/>
    </location>
</feature>
<keyword evidence="14" id="KW-1185">Reference proteome</keyword>
<comment type="similarity">
    <text evidence="2 9">Belongs to the mitochondrial carrier (TC 2.A.29) family.</text>
</comment>
<evidence type="ECO:0000256" key="10">
    <source>
        <dbReference type="SAM" id="MobiDB-lite"/>
    </source>
</evidence>
<evidence type="ECO:0000256" key="11">
    <source>
        <dbReference type="SAM" id="Phobius"/>
    </source>
</evidence>
<keyword evidence="5" id="KW-0677">Repeat</keyword>
<dbReference type="Proteomes" id="UP001212152">
    <property type="component" value="Unassembled WGS sequence"/>
</dbReference>
<name>A0AAD5TLJ3_9FUNG</name>
<reference evidence="13" key="1">
    <citation type="submission" date="2020-05" db="EMBL/GenBank/DDBJ databases">
        <title>Phylogenomic resolution of chytrid fungi.</title>
        <authorList>
            <person name="Stajich J.E."/>
            <person name="Amses K."/>
            <person name="Simmons R."/>
            <person name="Seto K."/>
            <person name="Myers J."/>
            <person name="Bonds A."/>
            <person name="Quandt C.A."/>
            <person name="Barry K."/>
            <person name="Liu P."/>
            <person name="Grigoriev I."/>
            <person name="Longcore J.E."/>
            <person name="James T.Y."/>
        </authorList>
    </citation>
    <scope>NUCLEOTIDE SEQUENCE</scope>
    <source>
        <strain evidence="13">JEL0379</strain>
    </source>
</reference>
<feature type="transmembrane region" description="Helical" evidence="11">
    <location>
        <begin position="80"/>
        <end position="100"/>
    </location>
</feature>
<evidence type="ECO:0000313" key="14">
    <source>
        <dbReference type="Proteomes" id="UP001212152"/>
    </source>
</evidence>
<feature type="repeat" description="Solcar" evidence="8">
    <location>
        <begin position="11"/>
        <end position="109"/>
    </location>
</feature>
<evidence type="ECO:0000256" key="8">
    <source>
        <dbReference type="PROSITE-ProRule" id="PRU00282"/>
    </source>
</evidence>
<evidence type="ECO:0000256" key="2">
    <source>
        <dbReference type="ARBA" id="ARBA00006375"/>
    </source>
</evidence>
<keyword evidence="12" id="KW-0732">Signal</keyword>
<evidence type="ECO:0000256" key="9">
    <source>
        <dbReference type="RuleBase" id="RU000488"/>
    </source>
</evidence>
<protein>
    <recommendedName>
        <fullName evidence="15">Mitochondrial carrier</fullName>
    </recommendedName>
</protein>
<dbReference type="PROSITE" id="PS50920">
    <property type="entry name" value="SOLCAR"/>
    <property type="match status" value="3"/>
</dbReference>
<evidence type="ECO:0008006" key="15">
    <source>
        <dbReference type="Google" id="ProtNLM"/>
    </source>
</evidence>
<feature type="transmembrane region" description="Helical" evidence="11">
    <location>
        <begin position="288"/>
        <end position="309"/>
    </location>
</feature>
<dbReference type="EMBL" id="JADGJQ010000029">
    <property type="protein sequence ID" value="KAJ3178042.1"/>
    <property type="molecule type" value="Genomic_DNA"/>
</dbReference>
<dbReference type="PANTHER" id="PTHR45667">
    <property type="entry name" value="S-ADENOSYLMETHIONINE MITOCHONDRIAL CARRIER PROTEIN"/>
    <property type="match status" value="1"/>
</dbReference>
<evidence type="ECO:0000256" key="3">
    <source>
        <dbReference type="ARBA" id="ARBA00022448"/>
    </source>
</evidence>
<evidence type="ECO:0000256" key="5">
    <source>
        <dbReference type="ARBA" id="ARBA00022737"/>
    </source>
</evidence>
<dbReference type="InterPro" id="IPR023395">
    <property type="entry name" value="MCP_dom_sf"/>
</dbReference>
<feature type="chain" id="PRO_5042145112" description="Mitochondrial carrier" evidence="12">
    <location>
        <begin position="20"/>
        <end position="397"/>
    </location>
</feature>
<feature type="repeat" description="Solcar" evidence="8">
    <location>
        <begin position="290"/>
        <end position="396"/>
    </location>
</feature>
<comment type="caution">
    <text evidence="13">The sequence shown here is derived from an EMBL/GenBank/DDBJ whole genome shotgun (WGS) entry which is preliminary data.</text>
</comment>